<evidence type="ECO:0000313" key="1">
    <source>
        <dbReference type="EMBL" id="KAK8589762.1"/>
    </source>
</evidence>
<accession>A0ABR2FZY6</accession>
<name>A0ABR2FZY6_9ROSI</name>
<comment type="caution">
    <text evidence="1">The sequence shown here is derived from an EMBL/GenBank/DDBJ whole genome shotgun (WGS) entry which is preliminary data.</text>
</comment>
<protein>
    <submittedName>
        <fullName evidence="1">Uncharacterized protein</fullName>
    </submittedName>
</protein>
<reference evidence="1 2" key="1">
    <citation type="journal article" date="2024" name="G3 (Bethesda)">
        <title>Genome assembly of Hibiscus sabdariffa L. provides insights into metabolisms of medicinal natural products.</title>
        <authorList>
            <person name="Kim T."/>
        </authorList>
    </citation>
    <scope>NUCLEOTIDE SEQUENCE [LARGE SCALE GENOMIC DNA]</scope>
    <source>
        <strain evidence="1">TK-2024</strain>
        <tissue evidence="1">Old leaves</tissue>
    </source>
</reference>
<organism evidence="1 2">
    <name type="scientific">Hibiscus sabdariffa</name>
    <name type="common">roselle</name>
    <dbReference type="NCBI Taxonomy" id="183260"/>
    <lineage>
        <taxon>Eukaryota</taxon>
        <taxon>Viridiplantae</taxon>
        <taxon>Streptophyta</taxon>
        <taxon>Embryophyta</taxon>
        <taxon>Tracheophyta</taxon>
        <taxon>Spermatophyta</taxon>
        <taxon>Magnoliopsida</taxon>
        <taxon>eudicotyledons</taxon>
        <taxon>Gunneridae</taxon>
        <taxon>Pentapetalae</taxon>
        <taxon>rosids</taxon>
        <taxon>malvids</taxon>
        <taxon>Malvales</taxon>
        <taxon>Malvaceae</taxon>
        <taxon>Malvoideae</taxon>
        <taxon>Hibiscus</taxon>
    </lineage>
</organism>
<sequence>MLWTIALKTLACHVEDQRVAKKGRNCASDEIALVEQGTGQHTVSYASVTAKGSIVDEGPGSEDYLDPDAAIILDEDCVF</sequence>
<evidence type="ECO:0000313" key="2">
    <source>
        <dbReference type="Proteomes" id="UP001472677"/>
    </source>
</evidence>
<keyword evidence="2" id="KW-1185">Reference proteome</keyword>
<dbReference type="EMBL" id="JBBPBM010000004">
    <property type="protein sequence ID" value="KAK8589762.1"/>
    <property type="molecule type" value="Genomic_DNA"/>
</dbReference>
<gene>
    <name evidence="1" type="ORF">V6N12_024153</name>
</gene>
<dbReference type="Proteomes" id="UP001472677">
    <property type="component" value="Unassembled WGS sequence"/>
</dbReference>
<proteinExistence type="predicted"/>